<dbReference type="PANTHER" id="PTHR11236">
    <property type="entry name" value="AMINOBENZOATE/ANTHRANILATE SYNTHASE"/>
    <property type="match status" value="1"/>
</dbReference>
<dbReference type="SUPFAM" id="SSF56322">
    <property type="entry name" value="ADC synthase"/>
    <property type="match status" value="1"/>
</dbReference>
<feature type="domain" description="Chorismate-utilising enzyme C-terminal" evidence="1">
    <location>
        <begin position="208"/>
        <end position="455"/>
    </location>
</feature>
<proteinExistence type="predicted"/>
<dbReference type="Pfam" id="PF00425">
    <property type="entry name" value="Chorismate_bind"/>
    <property type="match status" value="1"/>
</dbReference>
<evidence type="ECO:0000313" key="2">
    <source>
        <dbReference type="EMBL" id="AVE06531.1"/>
    </source>
</evidence>
<dbReference type="InterPro" id="IPR015890">
    <property type="entry name" value="Chorismate_C"/>
</dbReference>
<evidence type="ECO:0000259" key="1">
    <source>
        <dbReference type="Pfam" id="PF00425"/>
    </source>
</evidence>
<dbReference type="RefSeq" id="WP_104995199.1">
    <property type="nucleotide sequence ID" value="NZ_CP025494.1"/>
</dbReference>
<dbReference type="AlphaFoldDB" id="A0A2L1JDJ9"/>
<organism evidence="2 3">
    <name type="scientific">Pseudomonas palleroniana</name>
    <dbReference type="NCBI Taxonomy" id="191390"/>
    <lineage>
        <taxon>Bacteria</taxon>
        <taxon>Pseudomonadati</taxon>
        <taxon>Pseudomonadota</taxon>
        <taxon>Gammaproteobacteria</taxon>
        <taxon>Pseudomonadales</taxon>
        <taxon>Pseudomonadaceae</taxon>
        <taxon>Pseudomonas</taxon>
    </lineage>
</organism>
<dbReference type="InterPro" id="IPR005801">
    <property type="entry name" value="ADC_synthase"/>
</dbReference>
<dbReference type="PANTHER" id="PTHR11236:SF9">
    <property type="entry name" value="ANTHRANILATE SYNTHASE COMPONENT 1"/>
    <property type="match status" value="1"/>
</dbReference>
<dbReference type="EMBL" id="CP025494">
    <property type="protein sequence ID" value="AVE06531.1"/>
    <property type="molecule type" value="Genomic_DNA"/>
</dbReference>
<dbReference type="InterPro" id="IPR019999">
    <property type="entry name" value="Anth_synth_I-like"/>
</dbReference>
<accession>A0A2L1JDJ9</accession>
<dbReference type="Gene3D" id="3.60.120.10">
    <property type="entry name" value="Anthranilate synthase"/>
    <property type="match status" value="1"/>
</dbReference>
<gene>
    <name evidence="2" type="ORF">CYL20_18895</name>
</gene>
<dbReference type="Proteomes" id="UP000237830">
    <property type="component" value="Chromosome"/>
</dbReference>
<protein>
    <submittedName>
        <fullName evidence="2">Aminodeoxychorismate/anthranilate synthase component I</fullName>
    </submittedName>
</protein>
<dbReference type="GO" id="GO:0000162">
    <property type="term" value="P:L-tryptophan biosynthetic process"/>
    <property type="evidence" value="ECO:0007669"/>
    <property type="project" value="TreeGrafter"/>
</dbReference>
<dbReference type="PRINTS" id="PR00095">
    <property type="entry name" value="ANTSNTHASEI"/>
</dbReference>
<evidence type="ECO:0000313" key="3">
    <source>
        <dbReference type="Proteomes" id="UP000237830"/>
    </source>
</evidence>
<sequence>MSSLQPIPLWSVEHHEISDAAPLAQVRRGLLGLYPCPALFETGAGFLPVDGNQTTFMIDLLLELKLINDTWHISTGAPFQWAQAACEQLLNNSQASLCERLRRVTQTLALPEGFPLVLALGYSAARFVENLPEIAIEPDVPEVVVRVYRHVVRYEAPEGPARIDVLNTGDNAAAQLDALFAVLRNPPVTAPVARFGTEVAVIEDVTDREDFCAAVLRAKEYIRAGDIYQVQLCRRAVCSATIAPVDLYERLATVNPAPYMYYLDLADLHVVSSSPELMIRLQDGVAQVRPIAGTMSREDQRGSPLDKIPKEAAEHLMLVDLARNDLARCAVPGGVQVSSFMQQDTYGSLLHLVSTVETKVREQCDVWDLIVANFPAGTMTGAPKVRAMEIIAELEGTARGLYTGCVGYITGANSAVLALTIRTIVGNAGRYVLQSAAGVVADSEAEDEWNEAGAKIKSFSRAMGACA</sequence>
<reference evidence="2 3" key="1">
    <citation type="submission" date="2017-12" db="EMBL/GenBank/DDBJ databases">
        <title>Genome sequence of Pseudomonas palleroniana MAB3.</title>
        <authorList>
            <person name="Nascimento F.X."/>
        </authorList>
    </citation>
    <scope>NUCLEOTIDE SEQUENCE [LARGE SCALE GENOMIC DNA]</scope>
    <source>
        <strain evidence="2 3">MAB3</strain>
    </source>
</reference>
<name>A0A2L1JDJ9_9PSED</name>